<protein>
    <submittedName>
        <fullName evidence="1">Uncharacterized protein</fullName>
    </submittedName>
</protein>
<accession>A0A0B0PZ98</accession>
<name>A0A0B0PZ98_GOSAR</name>
<organism evidence="1 2">
    <name type="scientific">Gossypium arboreum</name>
    <name type="common">Tree cotton</name>
    <name type="synonym">Gossypium nanking</name>
    <dbReference type="NCBI Taxonomy" id="29729"/>
    <lineage>
        <taxon>Eukaryota</taxon>
        <taxon>Viridiplantae</taxon>
        <taxon>Streptophyta</taxon>
        <taxon>Embryophyta</taxon>
        <taxon>Tracheophyta</taxon>
        <taxon>Spermatophyta</taxon>
        <taxon>Magnoliopsida</taxon>
        <taxon>eudicotyledons</taxon>
        <taxon>Gunneridae</taxon>
        <taxon>Pentapetalae</taxon>
        <taxon>rosids</taxon>
        <taxon>malvids</taxon>
        <taxon>Malvales</taxon>
        <taxon>Malvaceae</taxon>
        <taxon>Malvoideae</taxon>
        <taxon>Gossypium</taxon>
    </lineage>
</organism>
<keyword evidence="2" id="KW-1185">Reference proteome</keyword>
<dbReference type="Proteomes" id="UP000032142">
    <property type="component" value="Unassembled WGS sequence"/>
</dbReference>
<evidence type="ECO:0000313" key="1">
    <source>
        <dbReference type="EMBL" id="KHG29809.1"/>
    </source>
</evidence>
<gene>
    <name evidence="1" type="ORF">F383_16194</name>
</gene>
<evidence type="ECO:0000313" key="2">
    <source>
        <dbReference type="Proteomes" id="UP000032142"/>
    </source>
</evidence>
<proteinExistence type="predicted"/>
<dbReference type="EMBL" id="KN452182">
    <property type="protein sequence ID" value="KHG29809.1"/>
    <property type="molecule type" value="Genomic_DNA"/>
</dbReference>
<sequence>MSSCVLLPKRERE</sequence>
<reference evidence="2" key="1">
    <citation type="submission" date="2014-09" db="EMBL/GenBank/DDBJ databases">
        <authorList>
            <person name="Mudge J."/>
            <person name="Ramaraj T."/>
            <person name="Lindquist I.E."/>
            <person name="Bharti A.K."/>
            <person name="Sundararajan A."/>
            <person name="Cameron C.T."/>
            <person name="Woodward J.E."/>
            <person name="May G.D."/>
            <person name="Brubaker C."/>
            <person name="Broadhvest J."/>
            <person name="Wilkins T.A."/>
        </authorList>
    </citation>
    <scope>NUCLEOTIDE SEQUENCE</scope>
    <source>
        <strain evidence="2">cv. AKA8401</strain>
    </source>
</reference>